<evidence type="ECO:0000256" key="1">
    <source>
        <dbReference type="SAM" id="MobiDB-lite"/>
    </source>
</evidence>
<dbReference type="EMBL" id="JXTB01000107">
    <property type="protein sequence ID" value="PON63134.1"/>
    <property type="molecule type" value="Genomic_DNA"/>
</dbReference>
<dbReference type="AlphaFoldDB" id="A0A2P5CQ07"/>
<comment type="caution">
    <text evidence="2">The sequence shown here is derived from an EMBL/GenBank/DDBJ whole genome shotgun (WGS) entry which is preliminary data.</text>
</comment>
<accession>A0A2P5CQ07</accession>
<dbReference type="Proteomes" id="UP000237105">
    <property type="component" value="Unassembled WGS sequence"/>
</dbReference>
<feature type="region of interest" description="Disordered" evidence="1">
    <location>
        <begin position="68"/>
        <end position="92"/>
    </location>
</feature>
<proteinExistence type="predicted"/>
<evidence type="ECO:0000313" key="3">
    <source>
        <dbReference type="Proteomes" id="UP000237105"/>
    </source>
</evidence>
<reference evidence="3" key="1">
    <citation type="submission" date="2016-06" db="EMBL/GenBank/DDBJ databases">
        <title>Parallel loss of symbiosis genes in relatives of nitrogen-fixing non-legume Parasponia.</title>
        <authorList>
            <person name="Van Velzen R."/>
            <person name="Holmer R."/>
            <person name="Bu F."/>
            <person name="Rutten L."/>
            <person name="Van Zeijl A."/>
            <person name="Liu W."/>
            <person name="Santuari L."/>
            <person name="Cao Q."/>
            <person name="Sharma T."/>
            <person name="Shen D."/>
            <person name="Roswanjaya Y."/>
            <person name="Wardhani T."/>
            <person name="Kalhor M.S."/>
            <person name="Jansen J."/>
            <person name="Van den Hoogen J."/>
            <person name="Gungor B."/>
            <person name="Hartog M."/>
            <person name="Hontelez J."/>
            <person name="Verver J."/>
            <person name="Yang W.-C."/>
            <person name="Schijlen E."/>
            <person name="Repin R."/>
            <person name="Schilthuizen M."/>
            <person name="Schranz E."/>
            <person name="Heidstra R."/>
            <person name="Miyata K."/>
            <person name="Fedorova E."/>
            <person name="Kohlen W."/>
            <person name="Bisseling T."/>
            <person name="Smit S."/>
            <person name="Geurts R."/>
        </authorList>
    </citation>
    <scope>NUCLEOTIDE SEQUENCE [LARGE SCALE GENOMIC DNA]</scope>
    <source>
        <strain evidence="3">cv. WU1-14</strain>
    </source>
</reference>
<gene>
    <name evidence="2" type="ORF">PanWU01x14_134060</name>
</gene>
<feature type="compositionally biased region" description="Acidic residues" evidence="1">
    <location>
        <begin position="82"/>
        <end position="92"/>
    </location>
</feature>
<feature type="non-terminal residue" evidence="2">
    <location>
        <position position="92"/>
    </location>
</feature>
<name>A0A2P5CQ07_PARAD</name>
<organism evidence="2 3">
    <name type="scientific">Parasponia andersonii</name>
    <name type="common">Sponia andersonii</name>
    <dbReference type="NCBI Taxonomy" id="3476"/>
    <lineage>
        <taxon>Eukaryota</taxon>
        <taxon>Viridiplantae</taxon>
        <taxon>Streptophyta</taxon>
        <taxon>Embryophyta</taxon>
        <taxon>Tracheophyta</taxon>
        <taxon>Spermatophyta</taxon>
        <taxon>Magnoliopsida</taxon>
        <taxon>eudicotyledons</taxon>
        <taxon>Gunneridae</taxon>
        <taxon>Pentapetalae</taxon>
        <taxon>rosids</taxon>
        <taxon>fabids</taxon>
        <taxon>Rosales</taxon>
        <taxon>Cannabaceae</taxon>
        <taxon>Parasponia</taxon>
    </lineage>
</organism>
<dbReference type="OrthoDB" id="10552010at2759"/>
<protein>
    <submittedName>
        <fullName evidence="2">Uncharacterized protein</fullName>
    </submittedName>
</protein>
<sequence length="92" mass="10716">MSASTSFNTSNLIPYLFNSSTHLTKSFSEWLSLSILVITEENERDWVEEEEEDIEYYNLSPDRTDLDLFESDMADNDRHQDEEGEAVENSDQ</sequence>
<keyword evidence="3" id="KW-1185">Reference proteome</keyword>
<evidence type="ECO:0000313" key="2">
    <source>
        <dbReference type="EMBL" id="PON63134.1"/>
    </source>
</evidence>